<dbReference type="GO" id="GO:0031591">
    <property type="term" value="P:wybutosine biosynthetic process"/>
    <property type="evidence" value="ECO:0007669"/>
    <property type="project" value="InterPro"/>
</dbReference>
<keyword evidence="4 7" id="KW-0949">S-adenosyl-L-methionine</keyword>
<comment type="caution">
    <text evidence="10">The sequence shown here is derived from an EMBL/GenBank/DDBJ whole genome shotgun (WGS) entry which is preliminary data.</text>
</comment>
<dbReference type="PANTHER" id="PTHR48418:SF1">
    <property type="entry name" value="TRNA WYBUTOSINE-SYNTHESIZING PROTEIN 3"/>
    <property type="match status" value="1"/>
</dbReference>
<dbReference type="EMBL" id="LNGF01000003">
    <property type="protein sequence ID" value="KYC48547.1"/>
    <property type="molecule type" value="Genomic_DNA"/>
</dbReference>
<evidence type="ECO:0000313" key="13">
    <source>
        <dbReference type="Proteomes" id="UP000092401"/>
    </source>
</evidence>
<dbReference type="Gene3D" id="3.30.1960.10">
    <property type="entry name" value="tRNA wybutosine-synthesizing-like"/>
    <property type="match status" value="1"/>
</dbReference>
<gene>
    <name evidence="7" type="primary">taw3</name>
    <name evidence="9" type="ORF">APG10_00155</name>
    <name evidence="10" type="ORF">APG11_00218</name>
    <name evidence="11" type="ORF">APG12_00208</name>
</gene>
<evidence type="ECO:0000256" key="1">
    <source>
        <dbReference type="ARBA" id="ARBA00008569"/>
    </source>
</evidence>
<dbReference type="Proteomes" id="UP000091929">
    <property type="component" value="Unassembled WGS sequence"/>
</dbReference>
<dbReference type="HAMAP" id="MF_00266">
    <property type="entry name" value="TYW3_archaea"/>
    <property type="match status" value="1"/>
</dbReference>
<keyword evidence="5 7" id="KW-0819">tRNA processing</keyword>
<dbReference type="InterPro" id="IPR022908">
    <property type="entry name" value="Taw3"/>
</dbReference>
<dbReference type="Proteomes" id="UP000092403">
    <property type="component" value="Unassembled WGS sequence"/>
</dbReference>
<dbReference type="EC" id="2.1.1.282" evidence="7"/>
<keyword evidence="2 7" id="KW-0489">Methyltransferase</keyword>
<dbReference type="GO" id="GO:0008175">
    <property type="term" value="F:tRNA methyltransferase activity"/>
    <property type="evidence" value="ECO:0007669"/>
    <property type="project" value="InterPro"/>
</dbReference>
<evidence type="ECO:0000256" key="5">
    <source>
        <dbReference type="ARBA" id="ARBA00022694"/>
    </source>
</evidence>
<evidence type="ECO:0000313" key="10">
    <source>
        <dbReference type="EMBL" id="KYC48547.1"/>
    </source>
</evidence>
<dbReference type="EMBL" id="LNGE01000002">
    <property type="protein sequence ID" value="KYC46285.1"/>
    <property type="molecule type" value="Genomic_DNA"/>
</dbReference>
<dbReference type="AlphaFoldDB" id="A0A150IU79"/>
<proteinExistence type="inferred from homology"/>
<dbReference type="InterPro" id="IPR036602">
    <property type="entry name" value="tRNA_yW-synthesising-like_sf"/>
</dbReference>
<evidence type="ECO:0000313" key="9">
    <source>
        <dbReference type="EMBL" id="KYC46285.1"/>
    </source>
</evidence>
<accession>A0A150J229</accession>
<accession>A0A150IN91</accession>
<comment type="catalytic activity">
    <reaction evidence="7">
        <text>4-demethyl-7-[(3S)-3-amino-3-carboxypropyl]wyosine(37) in tRNA(Phe) + S-adenosyl-L-methionine = 7-[(3S)-3-amino-3-carboxypropyl]wyosine(37) in tRNA(Phe) + S-adenosyl-L-homocysteine + H(+)</text>
        <dbReference type="Rhea" id="RHEA:36635"/>
        <dbReference type="Rhea" id="RHEA-COMP:10378"/>
        <dbReference type="Rhea" id="RHEA-COMP:10379"/>
        <dbReference type="ChEBI" id="CHEBI:15378"/>
        <dbReference type="ChEBI" id="CHEBI:57856"/>
        <dbReference type="ChEBI" id="CHEBI:59789"/>
        <dbReference type="ChEBI" id="CHEBI:73543"/>
        <dbReference type="ChEBI" id="CHEBI:73550"/>
        <dbReference type="EC" id="2.1.1.282"/>
    </reaction>
</comment>
<evidence type="ECO:0000313" key="11">
    <source>
        <dbReference type="EMBL" id="KYC51283.1"/>
    </source>
</evidence>
<evidence type="ECO:0000256" key="6">
    <source>
        <dbReference type="ARBA" id="ARBA00030554"/>
    </source>
</evidence>
<dbReference type="GO" id="GO:0030488">
    <property type="term" value="P:tRNA methylation"/>
    <property type="evidence" value="ECO:0007669"/>
    <property type="project" value="InterPro"/>
</dbReference>
<keyword evidence="3 7" id="KW-0808">Transferase</keyword>
<evidence type="ECO:0000256" key="7">
    <source>
        <dbReference type="HAMAP-Rule" id="MF_00266"/>
    </source>
</evidence>
<dbReference type="Proteomes" id="UP000092401">
    <property type="component" value="Unassembled WGS sequence"/>
</dbReference>
<evidence type="ECO:0000313" key="12">
    <source>
        <dbReference type="Proteomes" id="UP000091929"/>
    </source>
</evidence>
<comment type="function">
    <text evidence="7">S-adenosyl-L-methionine-dependent methyltransferase that acts as a component of the wyosine derivatives biosynthesis pathway. Probably methylates N-4 position of wybutosine-86 to produce wybutosine-72.</text>
</comment>
<feature type="domain" description="tRNA wybutosine-synthesizing protein" evidence="8">
    <location>
        <begin position="3"/>
        <end position="186"/>
    </location>
</feature>
<name>A0A150IU79_9EURY</name>
<dbReference type="Pfam" id="PF02676">
    <property type="entry name" value="TYW3"/>
    <property type="match status" value="1"/>
</dbReference>
<sequence>MKDKSRYLEDLKRVIQEGEVDLRIIDTLNILNSKENYYTTSSCAGRIILIELEEIGGKKESNFIFKSHEKVDYKNIWRIINEYTGNKMLFLIVNSSIIHVVCKDLESAKRLINISKESGFKYSSIFSFTDKIIVEIRSTEKMDVPIVKDGKIYPSEEYVMMLVEIANQLIDRIKKKIETLNENLREM</sequence>
<dbReference type="EMBL" id="LNJC01000002">
    <property type="protein sequence ID" value="KYC51283.1"/>
    <property type="molecule type" value="Genomic_DNA"/>
</dbReference>
<evidence type="ECO:0000256" key="3">
    <source>
        <dbReference type="ARBA" id="ARBA00022679"/>
    </source>
</evidence>
<dbReference type="SUPFAM" id="SSF111278">
    <property type="entry name" value="SSo0622-like"/>
    <property type="match status" value="1"/>
</dbReference>
<reference evidence="12 13" key="1">
    <citation type="journal article" date="2016" name="ISME J.">
        <title>Chasing the elusive Euryarchaeota class WSA2: genomes reveal a uniquely fastidious methyl-reducing methanogen.</title>
        <authorList>
            <person name="Nobu M.K."/>
            <person name="Narihiro T."/>
            <person name="Kuroda K."/>
            <person name="Mei R."/>
            <person name="Liu W.T."/>
        </authorList>
    </citation>
    <scope>NUCLEOTIDE SEQUENCE [LARGE SCALE GENOMIC DNA]</scope>
    <source>
        <strain evidence="9">B03fssc0709_Meth_Bin005</strain>
        <strain evidence="10">B15fssc0709_Meth_Bin003</strain>
        <strain evidence="11">BMIXfssc0709_Meth_Bin006</strain>
    </source>
</reference>
<protein>
    <recommendedName>
        <fullName evidence="6 7">tRNA(Phe) 7-((3-amino-3-carboxypropyl)-4-demethylwyosine(37)-N(4))-methyltransferase</fullName>
        <ecNumber evidence="7">2.1.1.282</ecNumber>
    </recommendedName>
    <alternativeName>
        <fullName evidence="7">tRNA wyosine derivatives biosynthesis protein Taw3</fullName>
    </alternativeName>
</protein>
<evidence type="ECO:0000256" key="2">
    <source>
        <dbReference type="ARBA" id="ARBA00022603"/>
    </source>
</evidence>
<evidence type="ECO:0000259" key="8">
    <source>
        <dbReference type="Pfam" id="PF02676"/>
    </source>
</evidence>
<comment type="similarity">
    <text evidence="1 7">Belongs to the TYW3 family.</text>
</comment>
<dbReference type="PANTHER" id="PTHR48418">
    <property type="entry name" value="TRNA WYBUTOSINE-SYNTHESIZING PROTEIN 3"/>
    <property type="match status" value="1"/>
</dbReference>
<organism evidence="10 12">
    <name type="scientific">Candidatus Methanofastidiosum methylothiophilum</name>
    <dbReference type="NCBI Taxonomy" id="1705564"/>
    <lineage>
        <taxon>Archaea</taxon>
        <taxon>Methanobacteriati</taxon>
        <taxon>Methanobacteriota</taxon>
        <taxon>Stenosarchaea group</taxon>
        <taxon>Candidatus Methanofastidiosia</taxon>
        <taxon>Candidatus Methanofastidiosales</taxon>
        <taxon>Candidatus Methanofastidiosaceae</taxon>
        <taxon>Candidatus Methanofastidiosum</taxon>
    </lineage>
</organism>
<dbReference type="InterPro" id="IPR003827">
    <property type="entry name" value="tRNA_yW-synthesising"/>
</dbReference>
<evidence type="ECO:0000256" key="4">
    <source>
        <dbReference type="ARBA" id="ARBA00022691"/>
    </source>
</evidence>
<accession>A0A150IU79</accession>